<feature type="chain" id="PRO_5046204512" description="DNA breaking-rejoining protein" evidence="1">
    <location>
        <begin position="24"/>
        <end position="134"/>
    </location>
</feature>
<sequence>MRKKLLSCALALSAIALSTSLVAAPRTERVAFAKGASSKVIKGTVKGYDYVDYVIGARGGQLLTVNLTTNRGSNYFNIMAKGNEAAYFIGSAEGNSFRGPVPATGDQVIRVYLMRNDARRGVVANYTLKISIVD</sequence>
<name>A0ABW4M8I2_9SPHN</name>
<dbReference type="Proteomes" id="UP001597215">
    <property type="component" value="Unassembled WGS sequence"/>
</dbReference>
<dbReference type="EMBL" id="JBHUEL010000002">
    <property type="protein sequence ID" value="MFD1765348.1"/>
    <property type="molecule type" value="Genomic_DNA"/>
</dbReference>
<evidence type="ECO:0000313" key="2">
    <source>
        <dbReference type="EMBL" id="MFD1765348.1"/>
    </source>
</evidence>
<comment type="caution">
    <text evidence="2">The sequence shown here is derived from an EMBL/GenBank/DDBJ whole genome shotgun (WGS) entry which is preliminary data.</text>
</comment>
<gene>
    <name evidence="2" type="ORF">ACFSAG_00655</name>
</gene>
<reference evidence="3" key="1">
    <citation type="journal article" date="2019" name="Int. J. Syst. Evol. Microbiol.">
        <title>The Global Catalogue of Microorganisms (GCM) 10K type strain sequencing project: providing services to taxonomists for standard genome sequencing and annotation.</title>
        <authorList>
            <consortium name="The Broad Institute Genomics Platform"/>
            <consortium name="The Broad Institute Genome Sequencing Center for Infectious Disease"/>
            <person name="Wu L."/>
            <person name="Ma J."/>
        </authorList>
    </citation>
    <scope>NUCLEOTIDE SEQUENCE [LARGE SCALE GENOMIC DNA]</scope>
    <source>
        <strain evidence="3">CGMCC 1.12449</strain>
    </source>
</reference>
<keyword evidence="1" id="KW-0732">Signal</keyword>
<feature type="signal peptide" evidence="1">
    <location>
        <begin position="1"/>
        <end position="23"/>
    </location>
</feature>
<protein>
    <recommendedName>
        <fullName evidence="4">DNA breaking-rejoining protein</fullName>
    </recommendedName>
</protein>
<proteinExistence type="predicted"/>
<evidence type="ECO:0008006" key="4">
    <source>
        <dbReference type="Google" id="ProtNLM"/>
    </source>
</evidence>
<keyword evidence="3" id="KW-1185">Reference proteome</keyword>
<accession>A0ABW4M8I2</accession>
<dbReference type="Gene3D" id="2.60.120.380">
    <property type="match status" value="1"/>
</dbReference>
<evidence type="ECO:0000313" key="3">
    <source>
        <dbReference type="Proteomes" id="UP001597215"/>
    </source>
</evidence>
<evidence type="ECO:0000256" key="1">
    <source>
        <dbReference type="SAM" id="SignalP"/>
    </source>
</evidence>
<dbReference type="RefSeq" id="WP_381510559.1">
    <property type="nucleotide sequence ID" value="NZ_JBHUEL010000002.1"/>
</dbReference>
<organism evidence="2 3">
    <name type="scientific">Sphingorhabdus buctiana</name>
    <dbReference type="NCBI Taxonomy" id="1508805"/>
    <lineage>
        <taxon>Bacteria</taxon>
        <taxon>Pseudomonadati</taxon>
        <taxon>Pseudomonadota</taxon>
        <taxon>Alphaproteobacteria</taxon>
        <taxon>Sphingomonadales</taxon>
        <taxon>Sphingomonadaceae</taxon>
        <taxon>Sphingorhabdus</taxon>
    </lineage>
</organism>